<dbReference type="Pfam" id="PF01026">
    <property type="entry name" value="TatD_DNase"/>
    <property type="match status" value="1"/>
</dbReference>
<evidence type="ECO:0000256" key="2">
    <source>
        <dbReference type="ARBA" id="ARBA00022723"/>
    </source>
</evidence>
<dbReference type="PROSITE" id="PS01090">
    <property type="entry name" value="TATD_2"/>
    <property type="match status" value="1"/>
</dbReference>
<dbReference type="CDD" id="cd01310">
    <property type="entry name" value="TatD_DNAse"/>
    <property type="match status" value="1"/>
</dbReference>
<gene>
    <name evidence="5" type="ORF">NCS_11470</name>
</gene>
<evidence type="ECO:0000256" key="4">
    <source>
        <dbReference type="PIRSR" id="PIRSR005902-1"/>
    </source>
</evidence>
<proteinExistence type="inferred from homology"/>
<evidence type="ECO:0000313" key="5">
    <source>
        <dbReference type="EMBL" id="SMH71658.1"/>
    </source>
</evidence>
<dbReference type="AlphaFoldDB" id="A0A2H1FFX7"/>
<keyword evidence="3" id="KW-0378">Hydrolase</keyword>
<accession>A0A2H1FFX7</accession>
<dbReference type="GO" id="GO:0016788">
    <property type="term" value="F:hydrolase activity, acting on ester bonds"/>
    <property type="evidence" value="ECO:0007669"/>
    <property type="project" value="InterPro"/>
</dbReference>
<feature type="binding site" evidence="4">
    <location>
        <position position="129"/>
    </location>
    <ligand>
        <name>a divalent metal cation</name>
        <dbReference type="ChEBI" id="CHEBI:60240"/>
        <label>2</label>
    </ligand>
</feature>
<comment type="similarity">
    <text evidence="1">Belongs to the metallo-dependent hydrolases superfamily. TatD-type hydrolase family.</text>
</comment>
<evidence type="ECO:0000256" key="3">
    <source>
        <dbReference type="ARBA" id="ARBA00022801"/>
    </source>
</evidence>
<organism evidence="5 6">
    <name type="scientific">Candidatus Nitrosotalea okcheonensis</name>
    <dbReference type="NCBI Taxonomy" id="1903276"/>
    <lineage>
        <taxon>Archaea</taxon>
        <taxon>Nitrososphaerota</taxon>
        <taxon>Nitrososphaeria</taxon>
        <taxon>Nitrosotaleales</taxon>
        <taxon>Nitrosotaleaceae</taxon>
        <taxon>Nitrosotalea</taxon>
    </lineage>
</organism>
<feature type="binding site" evidence="4">
    <location>
        <position position="152"/>
    </location>
    <ligand>
        <name>a divalent metal cation</name>
        <dbReference type="ChEBI" id="CHEBI:60240"/>
        <label>2</label>
    </ligand>
</feature>
<dbReference type="RefSeq" id="WP_157927588.1">
    <property type="nucleotide sequence ID" value="NZ_LT841358.1"/>
</dbReference>
<evidence type="ECO:0000313" key="6">
    <source>
        <dbReference type="Proteomes" id="UP000230607"/>
    </source>
</evidence>
<feature type="binding site" evidence="4">
    <location>
        <position position="200"/>
    </location>
    <ligand>
        <name>a divalent metal cation</name>
        <dbReference type="ChEBI" id="CHEBI:60240"/>
        <label>1</label>
    </ligand>
</feature>
<evidence type="ECO:0000256" key="1">
    <source>
        <dbReference type="ARBA" id="ARBA00009275"/>
    </source>
</evidence>
<keyword evidence="2 4" id="KW-0479">Metal-binding</keyword>
<reference evidence="6" key="1">
    <citation type="submission" date="2017-03" db="EMBL/GenBank/DDBJ databases">
        <authorList>
            <person name="Herbold C."/>
        </authorList>
    </citation>
    <scope>NUCLEOTIDE SEQUENCE [LARGE SCALE GENOMIC DNA]</scope>
</reference>
<dbReference type="Gene3D" id="3.20.20.140">
    <property type="entry name" value="Metal-dependent hydrolases"/>
    <property type="match status" value="1"/>
</dbReference>
<name>A0A2H1FFX7_9ARCH</name>
<dbReference type="InterPro" id="IPR001130">
    <property type="entry name" value="TatD-like"/>
</dbReference>
<protein>
    <submittedName>
        <fullName evidence="5">Putative TatD related DNase</fullName>
    </submittedName>
</protein>
<dbReference type="EMBL" id="LT841358">
    <property type="protein sequence ID" value="SMH71658.1"/>
    <property type="molecule type" value="Genomic_DNA"/>
</dbReference>
<feature type="binding site" evidence="4">
    <location>
        <position position="10"/>
    </location>
    <ligand>
        <name>a divalent metal cation</name>
        <dbReference type="ChEBI" id="CHEBI:60240"/>
        <label>1</label>
    </ligand>
</feature>
<dbReference type="InterPro" id="IPR018228">
    <property type="entry name" value="DNase_TatD-rel_CS"/>
</dbReference>
<dbReference type="GO" id="GO:0046872">
    <property type="term" value="F:metal ion binding"/>
    <property type="evidence" value="ECO:0007669"/>
    <property type="project" value="UniProtKB-KW"/>
</dbReference>
<dbReference type="OrthoDB" id="26412at2157"/>
<dbReference type="InterPro" id="IPR032466">
    <property type="entry name" value="Metal_Hydrolase"/>
</dbReference>
<feature type="binding site" evidence="4">
    <location>
        <position position="91"/>
    </location>
    <ligand>
        <name>a divalent metal cation</name>
        <dbReference type="ChEBI" id="CHEBI:60240"/>
        <label>1</label>
    </ligand>
</feature>
<dbReference type="Proteomes" id="UP000230607">
    <property type="component" value="Chromosome 1"/>
</dbReference>
<sequence length="251" mass="28014">MTWLTDTHIHLSDNEYSSDMECILTTMDKMKIRACCVSMDNQSSKSTLDLSKRSSLVLPFIGIHPEKADDDLHAMVELITQNSNKISGIGEIGLDKTYVSDEAGFSRQVLVFQKMLSLAEKLGKPISVHSRRTLDEIFSILPSYSIKGVLLHWFSGSKKQLQKAMELGCFVSYGPAMVYSDDKQVLLSQTHHDKILLETDGPVKFSKCFGMKTAQIAFLPSVLFCAASILNKSYDEMLLVVERNADSYLGV</sequence>
<feature type="binding site" evidence="4">
    <location>
        <position position="8"/>
    </location>
    <ligand>
        <name>a divalent metal cation</name>
        <dbReference type="ChEBI" id="CHEBI:60240"/>
        <label>1</label>
    </ligand>
</feature>
<keyword evidence="6" id="KW-1185">Reference proteome</keyword>
<dbReference type="PIRSF" id="PIRSF005902">
    <property type="entry name" value="DNase_TatD"/>
    <property type="match status" value="1"/>
</dbReference>
<dbReference type="PANTHER" id="PTHR46317">
    <property type="entry name" value="HYDROLASE OF PHP SUPERFAMILY-RELATED PROTEIN"/>
    <property type="match status" value="1"/>
</dbReference>
<dbReference type="SUPFAM" id="SSF51556">
    <property type="entry name" value="Metallo-dependent hydrolases"/>
    <property type="match status" value="1"/>
</dbReference>
<dbReference type="PANTHER" id="PTHR46317:SF1">
    <property type="entry name" value="HYDROLASE, TATD FAMILY"/>
    <property type="match status" value="1"/>
</dbReference>